<dbReference type="CDD" id="cd17929">
    <property type="entry name" value="DEXHc_priA"/>
    <property type="match status" value="1"/>
</dbReference>
<dbReference type="PANTHER" id="PTHR30580:SF0">
    <property type="entry name" value="PRIMOSOMAL PROTEIN N"/>
    <property type="match status" value="1"/>
</dbReference>
<dbReference type="InterPro" id="IPR042115">
    <property type="entry name" value="PriA_3primeBD_sf"/>
</dbReference>
<feature type="binding site" evidence="11">
    <location>
        <position position="476"/>
    </location>
    <ligand>
        <name>Zn(2+)</name>
        <dbReference type="ChEBI" id="CHEBI:29105"/>
        <label>2</label>
    </ligand>
</feature>
<keyword evidence="9 11" id="KW-0238">DNA-binding</keyword>
<dbReference type="SMART" id="SM00487">
    <property type="entry name" value="DEXDc"/>
    <property type="match status" value="1"/>
</dbReference>
<dbReference type="Gene3D" id="3.40.50.300">
    <property type="entry name" value="P-loop containing nucleotide triphosphate hydrolases"/>
    <property type="match status" value="2"/>
</dbReference>
<keyword evidence="2 11" id="KW-0235">DNA replication</keyword>
<evidence type="ECO:0000256" key="11">
    <source>
        <dbReference type="HAMAP-Rule" id="MF_00983"/>
    </source>
</evidence>
<feature type="binding site" evidence="11">
    <location>
        <position position="447"/>
    </location>
    <ligand>
        <name>Zn(2+)</name>
        <dbReference type="ChEBI" id="CHEBI:29105"/>
        <label>1</label>
    </ligand>
</feature>
<keyword evidence="10 11" id="KW-0413">Isomerase</keyword>
<evidence type="ECO:0000256" key="2">
    <source>
        <dbReference type="ARBA" id="ARBA00022705"/>
    </source>
</evidence>
<dbReference type="SMART" id="SM00490">
    <property type="entry name" value="HELICc"/>
    <property type="match status" value="1"/>
</dbReference>
<evidence type="ECO:0000256" key="1">
    <source>
        <dbReference type="ARBA" id="ARBA00022515"/>
    </source>
</evidence>
<dbReference type="Pfam" id="PF00271">
    <property type="entry name" value="Helicase_C"/>
    <property type="match status" value="1"/>
</dbReference>
<dbReference type="Proteomes" id="UP001523565">
    <property type="component" value="Unassembled WGS sequence"/>
</dbReference>
<keyword evidence="5 11" id="KW-0378">Hydrolase</keyword>
<dbReference type="InterPro" id="IPR001650">
    <property type="entry name" value="Helicase_C-like"/>
</dbReference>
<reference evidence="14 15" key="1">
    <citation type="journal article" date="2022" name="Genome Biol. Evol.">
        <title>Host diet, physiology and behaviors set the stage for Lachnospiraceae cladogenesis.</title>
        <authorList>
            <person name="Vera-Ponce De Leon A."/>
            <person name="Schneider M."/>
            <person name="Jahnes B.C."/>
            <person name="Sadowski V."/>
            <person name="Camuy-Velez L.A."/>
            <person name="Duan J."/>
            <person name="Sabree Z.L."/>
        </authorList>
    </citation>
    <scope>NUCLEOTIDE SEQUENCE [LARGE SCALE GENOMIC DNA]</scope>
    <source>
        <strain evidence="14 15">PAL227</strain>
    </source>
</reference>
<keyword evidence="4 11" id="KW-0547">Nucleotide-binding</keyword>
<dbReference type="RefSeq" id="WP_262067717.1">
    <property type="nucleotide sequence ID" value="NZ_JAMXOC010000001.1"/>
</dbReference>
<evidence type="ECO:0000313" key="15">
    <source>
        <dbReference type="Proteomes" id="UP001523565"/>
    </source>
</evidence>
<organism evidence="14 15">
    <name type="scientific">Ohessyouella blattaphilus</name>
    <dbReference type="NCBI Taxonomy" id="2949333"/>
    <lineage>
        <taxon>Bacteria</taxon>
        <taxon>Bacillati</taxon>
        <taxon>Bacillota</taxon>
        <taxon>Clostridia</taxon>
        <taxon>Lachnospirales</taxon>
        <taxon>Lachnospiraceae</taxon>
        <taxon>Ohessyouella</taxon>
    </lineage>
</organism>
<comment type="cofactor">
    <cofactor evidence="11">
        <name>Zn(2+)</name>
        <dbReference type="ChEBI" id="CHEBI:29105"/>
    </cofactor>
    <text evidence="11">Binds 2 zinc ions per subunit.</text>
</comment>
<feature type="binding site" evidence="11">
    <location>
        <position position="473"/>
    </location>
    <ligand>
        <name>Zn(2+)</name>
        <dbReference type="ChEBI" id="CHEBI:29105"/>
        <label>2</label>
    </ligand>
</feature>
<comment type="subunit">
    <text evidence="11">Component of the replication restart primosome.</text>
</comment>
<accession>A0ABT1EHP3</accession>
<proteinExistence type="inferred from homology"/>
<dbReference type="CDD" id="cd18804">
    <property type="entry name" value="SF2_C_priA"/>
    <property type="match status" value="1"/>
</dbReference>
<dbReference type="EMBL" id="JAMZFV010000001">
    <property type="protein sequence ID" value="MCP1108812.1"/>
    <property type="molecule type" value="Genomic_DNA"/>
</dbReference>
<keyword evidence="7 11" id="KW-0862">Zinc</keyword>
<dbReference type="PANTHER" id="PTHR30580">
    <property type="entry name" value="PRIMOSOMAL PROTEIN N"/>
    <property type="match status" value="1"/>
</dbReference>
<evidence type="ECO:0000256" key="10">
    <source>
        <dbReference type="ARBA" id="ARBA00023235"/>
    </source>
</evidence>
<dbReference type="NCBIfam" id="TIGR00595">
    <property type="entry name" value="priA"/>
    <property type="match status" value="1"/>
</dbReference>
<keyword evidence="1 11" id="KW-0639">Primosome</keyword>
<dbReference type="Pfam" id="PF04851">
    <property type="entry name" value="ResIII"/>
    <property type="match status" value="1"/>
</dbReference>
<dbReference type="SUPFAM" id="SSF52540">
    <property type="entry name" value="P-loop containing nucleoside triphosphate hydrolases"/>
    <property type="match status" value="1"/>
</dbReference>
<keyword evidence="15" id="KW-1185">Reference proteome</keyword>
<dbReference type="EC" id="5.6.2.4" evidence="11"/>
<dbReference type="InterPro" id="IPR006935">
    <property type="entry name" value="Helicase/UvrB_N"/>
</dbReference>
<feature type="binding site" evidence="11">
    <location>
        <position position="456"/>
    </location>
    <ligand>
        <name>Zn(2+)</name>
        <dbReference type="ChEBI" id="CHEBI:29105"/>
        <label>2</label>
    </ligand>
</feature>
<comment type="similarity">
    <text evidence="11">Belongs to the helicase family. PriA subfamily.</text>
</comment>
<dbReference type="Gene3D" id="3.40.1440.60">
    <property type="entry name" value="PriA, 3(prime) DNA-binding domain"/>
    <property type="match status" value="1"/>
</dbReference>
<protein>
    <recommendedName>
        <fullName evidence="11">Replication restart protein PriA</fullName>
    </recommendedName>
    <alternativeName>
        <fullName evidence="11">ATP-dependent DNA helicase PriA</fullName>
        <ecNumber evidence="11">5.6.2.4</ecNumber>
    </alternativeName>
    <alternativeName>
        <fullName evidence="11">DNA 3'-5' helicase PriA</fullName>
    </alternativeName>
</protein>
<dbReference type="InterPro" id="IPR027417">
    <property type="entry name" value="P-loop_NTPase"/>
</dbReference>
<evidence type="ECO:0000256" key="6">
    <source>
        <dbReference type="ARBA" id="ARBA00022806"/>
    </source>
</evidence>
<comment type="function">
    <text evidence="11">Initiates the restart of stalled replication forks, which reloads the replicative helicase on sites other than the origin of replication. Recognizes and binds to abandoned replication forks and remodels them to uncover a helicase loading site. Promotes assembly of the primosome at these replication forks.</text>
</comment>
<dbReference type="Pfam" id="PF18319">
    <property type="entry name" value="Zn_ribbon_PriA"/>
    <property type="match status" value="1"/>
</dbReference>
<dbReference type="InterPro" id="IPR005259">
    <property type="entry name" value="PriA"/>
</dbReference>
<evidence type="ECO:0000259" key="12">
    <source>
        <dbReference type="PROSITE" id="PS51192"/>
    </source>
</evidence>
<dbReference type="PROSITE" id="PS51194">
    <property type="entry name" value="HELICASE_CTER"/>
    <property type="match status" value="1"/>
</dbReference>
<evidence type="ECO:0000256" key="7">
    <source>
        <dbReference type="ARBA" id="ARBA00022833"/>
    </source>
</evidence>
<dbReference type="Pfam" id="PF18074">
    <property type="entry name" value="PriA_C"/>
    <property type="match status" value="1"/>
</dbReference>
<gene>
    <name evidence="11 14" type="primary">priA</name>
    <name evidence="14" type="ORF">NK118_00910</name>
</gene>
<comment type="catalytic activity">
    <reaction evidence="11">
        <text>ATP + H2O = ADP + phosphate + H(+)</text>
        <dbReference type="Rhea" id="RHEA:13065"/>
        <dbReference type="ChEBI" id="CHEBI:15377"/>
        <dbReference type="ChEBI" id="CHEBI:15378"/>
        <dbReference type="ChEBI" id="CHEBI:30616"/>
        <dbReference type="ChEBI" id="CHEBI:43474"/>
        <dbReference type="ChEBI" id="CHEBI:456216"/>
        <dbReference type="EC" id="5.6.2.4"/>
    </reaction>
</comment>
<evidence type="ECO:0000256" key="5">
    <source>
        <dbReference type="ARBA" id="ARBA00022801"/>
    </source>
</evidence>
<dbReference type="PROSITE" id="PS51192">
    <property type="entry name" value="HELICASE_ATP_BIND_1"/>
    <property type="match status" value="1"/>
</dbReference>
<comment type="caution">
    <text evidence="14">The sequence shown here is derived from an EMBL/GenBank/DDBJ whole genome shotgun (WGS) entry which is preliminary data.</text>
</comment>
<keyword evidence="6 11" id="KW-0347">Helicase</keyword>
<dbReference type="InterPro" id="IPR040498">
    <property type="entry name" value="PriA_CRR"/>
</dbReference>
<evidence type="ECO:0000256" key="8">
    <source>
        <dbReference type="ARBA" id="ARBA00022840"/>
    </source>
</evidence>
<name>A0ABT1EHP3_9FIRM</name>
<dbReference type="InterPro" id="IPR041222">
    <property type="entry name" value="PriA_3primeBD"/>
</dbReference>
<feature type="binding site" evidence="11">
    <location>
        <position position="489"/>
    </location>
    <ligand>
        <name>Zn(2+)</name>
        <dbReference type="ChEBI" id="CHEBI:29105"/>
        <label>1</label>
    </ligand>
</feature>
<evidence type="ECO:0000256" key="3">
    <source>
        <dbReference type="ARBA" id="ARBA00022723"/>
    </source>
</evidence>
<feature type="binding site" evidence="11">
    <location>
        <position position="459"/>
    </location>
    <ligand>
        <name>Zn(2+)</name>
        <dbReference type="ChEBI" id="CHEBI:29105"/>
        <label>2</label>
    </ligand>
</feature>
<dbReference type="InterPro" id="IPR041236">
    <property type="entry name" value="PriA_C"/>
</dbReference>
<dbReference type="Pfam" id="PF17764">
    <property type="entry name" value="PriA_3primeBD"/>
    <property type="match status" value="1"/>
</dbReference>
<keyword evidence="8 11" id="KW-0067">ATP-binding</keyword>
<keyword evidence="3 11" id="KW-0479">Metal-binding</keyword>
<comment type="catalytic activity">
    <reaction evidence="11">
        <text>Couples ATP hydrolysis with the unwinding of duplex DNA by translocating in the 3'-5' direction.</text>
        <dbReference type="EC" id="5.6.2.4"/>
    </reaction>
</comment>
<feature type="binding site" evidence="11">
    <location>
        <position position="486"/>
    </location>
    <ligand>
        <name>Zn(2+)</name>
        <dbReference type="ChEBI" id="CHEBI:29105"/>
        <label>1</label>
    </ligand>
</feature>
<feature type="domain" description="Helicase C-terminal" evidence="13">
    <location>
        <begin position="481"/>
        <end position="635"/>
    </location>
</feature>
<sequence length="742" mass="84280">MFADIIIDVTSGKLDRIFQYRIPEALQEKVKIGSRVQIPFGKGNHEISGYVVDITDKTDYEPTKIKDIAGILEKDIALEGKMVALAAWMKEHYGGTFVAALKTVMPIKKRENNKEEKSASLAVSREEAVAKLEHLLLYKNQKARVRALAALLDHERLSFKTLKDAYQVTPSVLKALADQGLVKIETKRVFRLPQMSGEEGSDEALTSEQQKALDIFLEDYRRGEQKSYLIHGITGSGKTRLYLEMIEEVVKEGSQAIMLIPEIALTYQTVRRFYSRFGERLAIINSRLSLGERFDQMERVKNGEVDVMIGPRSALFTPFEKLGLIVIDEEHESSYKSEQMPRYHAREVARQIAETEGAALVLGSATPSLEAYHACETGKYTLLKLPNRATKGLLPEVRIVDMKAELKEGNRSILSEDLQEQIRERLARKEQTMLFINRRGYAGFVSCRECGFVYKCPHCDVSLAAHKNNRLVCHYCGYETQNQSLCPECGSKYIGGFKAGTQQIEELLKKEYPEARVLRMDRDTTREKGAFEKILKSFGEGEADILIGTQMIVKGHDYPNVTLVGILAADMSLYGNDYRSSERTFQLLTQAAGRAGRGEKKGEVIIQTYTPEHFSIQLAANHDYEEFYQREYAFREMMGYPPAEHLLAILLSSPEEELLERGAKYLKDFTKLLNKENLYGIIGPATPYVAKIKDVYRRVIYIKSEEYQALIHAKDKIEAYTSINRGYNKIYIQFDFDPAQGI</sequence>
<evidence type="ECO:0000256" key="9">
    <source>
        <dbReference type="ARBA" id="ARBA00023125"/>
    </source>
</evidence>
<dbReference type="InterPro" id="IPR014001">
    <property type="entry name" value="Helicase_ATP-bd"/>
</dbReference>
<feature type="binding site" evidence="11">
    <location>
        <position position="450"/>
    </location>
    <ligand>
        <name>Zn(2+)</name>
        <dbReference type="ChEBI" id="CHEBI:29105"/>
        <label>1</label>
    </ligand>
</feature>
<feature type="domain" description="Helicase ATP-binding" evidence="12">
    <location>
        <begin position="219"/>
        <end position="385"/>
    </location>
</feature>
<evidence type="ECO:0000256" key="4">
    <source>
        <dbReference type="ARBA" id="ARBA00022741"/>
    </source>
</evidence>
<dbReference type="HAMAP" id="MF_00983">
    <property type="entry name" value="PriA"/>
    <property type="match status" value="1"/>
</dbReference>
<evidence type="ECO:0000259" key="13">
    <source>
        <dbReference type="PROSITE" id="PS51194"/>
    </source>
</evidence>
<evidence type="ECO:0000313" key="14">
    <source>
        <dbReference type="EMBL" id="MCP1108812.1"/>
    </source>
</evidence>